<dbReference type="Proteomes" id="UP000013827">
    <property type="component" value="Unassembled WGS sequence"/>
</dbReference>
<feature type="signal peptide" evidence="2">
    <location>
        <begin position="1"/>
        <end position="21"/>
    </location>
</feature>
<organism evidence="3 4">
    <name type="scientific">Emiliania huxleyi (strain CCMP1516)</name>
    <dbReference type="NCBI Taxonomy" id="280463"/>
    <lineage>
        <taxon>Eukaryota</taxon>
        <taxon>Haptista</taxon>
        <taxon>Haptophyta</taxon>
        <taxon>Prymnesiophyceae</taxon>
        <taxon>Isochrysidales</taxon>
        <taxon>Noelaerhabdaceae</taxon>
        <taxon>Emiliania</taxon>
    </lineage>
</organism>
<keyword evidence="1" id="KW-1133">Transmembrane helix</keyword>
<keyword evidence="2" id="KW-0732">Signal</keyword>
<dbReference type="PaxDb" id="2903-EOD24999"/>
<evidence type="ECO:0000313" key="3">
    <source>
        <dbReference type="EnsemblProtists" id="EOD24999"/>
    </source>
</evidence>
<keyword evidence="4" id="KW-1185">Reference proteome</keyword>
<dbReference type="GeneID" id="17270545"/>
<dbReference type="RefSeq" id="XP_005777428.1">
    <property type="nucleotide sequence ID" value="XM_005777371.1"/>
</dbReference>
<sequence>MLYRFVALGVALACGIWTGLAVQENYDEICDEVRKSIADTDMPHADREKIAEAVVQFLPAGLPFAAFLVTYMAMALLGYLISCVCSCCGCCGGCCGCGPGHEYAMMPPTVAIGGQYRVMLVPPPTAPRGTWSDGLCSCLSDAPVALVACCVPPLLPAMLYERVTGHAGSCKLLTVFVGGLWLLATFGAPAFCQYGGSLPSHVPNECRLVNAASTASMVCMVLLVWTVRSRVRQAFHIPPSCACDACDDGVCACFCLPLTAAQVTRHLNATEGTRFSLSSPTGAAARHFPPATGRAPQPAYAPPMAVAAPVPGAALHQAVPAGSEVPMGLPVTPPK</sequence>
<keyword evidence="1" id="KW-0812">Transmembrane</keyword>
<dbReference type="KEGG" id="ehx:EMIHUDRAFT_443739"/>
<reference evidence="3" key="2">
    <citation type="submission" date="2024-10" db="UniProtKB">
        <authorList>
            <consortium name="EnsemblProtists"/>
        </authorList>
    </citation>
    <scope>IDENTIFICATION</scope>
</reference>
<dbReference type="HOGENOM" id="CLU_928844_0_0_1"/>
<dbReference type="Pfam" id="PF04749">
    <property type="entry name" value="PLAC8"/>
    <property type="match status" value="1"/>
</dbReference>
<evidence type="ECO:0000256" key="2">
    <source>
        <dbReference type="SAM" id="SignalP"/>
    </source>
</evidence>
<protein>
    <submittedName>
        <fullName evidence="3">Uncharacterized protein</fullName>
    </submittedName>
</protein>
<feature type="transmembrane region" description="Helical" evidence="1">
    <location>
        <begin position="208"/>
        <end position="227"/>
    </location>
</feature>
<accession>A0A0D3JNB4</accession>
<reference evidence="4" key="1">
    <citation type="journal article" date="2013" name="Nature">
        <title>Pan genome of the phytoplankton Emiliania underpins its global distribution.</title>
        <authorList>
            <person name="Read B.A."/>
            <person name="Kegel J."/>
            <person name="Klute M.J."/>
            <person name="Kuo A."/>
            <person name="Lefebvre S.C."/>
            <person name="Maumus F."/>
            <person name="Mayer C."/>
            <person name="Miller J."/>
            <person name="Monier A."/>
            <person name="Salamov A."/>
            <person name="Young J."/>
            <person name="Aguilar M."/>
            <person name="Claverie J.M."/>
            <person name="Frickenhaus S."/>
            <person name="Gonzalez K."/>
            <person name="Herman E.K."/>
            <person name="Lin Y.C."/>
            <person name="Napier J."/>
            <person name="Ogata H."/>
            <person name="Sarno A.F."/>
            <person name="Shmutz J."/>
            <person name="Schroeder D."/>
            <person name="de Vargas C."/>
            <person name="Verret F."/>
            <person name="von Dassow P."/>
            <person name="Valentin K."/>
            <person name="Van de Peer Y."/>
            <person name="Wheeler G."/>
            <person name="Dacks J.B."/>
            <person name="Delwiche C.F."/>
            <person name="Dyhrman S.T."/>
            <person name="Glockner G."/>
            <person name="John U."/>
            <person name="Richards T."/>
            <person name="Worden A.Z."/>
            <person name="Zhang X."/>
            <person name="Grigoriev I.V."/>
            <person name="Allen A.E."/>
            <person name="Bidle K."/>
            <person name="Borodovsky M."/>
            <person name="Bowler C."/>
            <person name="Brownlee C."/>
            <person name="Cock J.M."/>
            <person name="Elias M."/>
            <person name="Gladyshev V.N."/>
            <person name="Groth M."/>
            <person name="Guda C."/>
            <person name="Hadaegh A."/>
            <person name="Iglesias-Rodriguez M.D."/>
            <person name="Jenkins J."/>
            <person name="Jones B.M."/>
            <person name="Lawson T."/>
            <person name="Leese F."/>
            <person name="Lindquist E."/>
            <person name="Lobanov A."/>
            <person name="Lomsadze A."/>
            <person name="Malik S.B."/>
            <person name="Marsh M.E."/>
            <person name="Mackinder L."/>
            <person name="Mock T."/>
            <person name="Mueller-Roeber B."/>
            <person name="Pagarete A."/>
            <person name="Parker M."/>
            <person name="Probert I."/>
            <person name="Quesneville H."/>
            <person name="Raines C."/>
            <person name="Rensing S.A."/>
            <person name="Riano-Pachon D.M."/>
            <person name="Richier S."/>
            <person name="Rokitta S."/>
            <person name="Shiraiwa Y."/>
            <person name="Soanes D.M."/>
            <person name="van der Giezen M."/>
            <person name="Wahlund T.M."/>
            <person name="Williams B."/>
            <person name="Wilson W."/>
            <person name="Wolfe G."/>
            <person name="Wurch L.L."/>
        </authorList>
    </citation>
    <scope>NUCLEOTIDE SEQUENCE</scope>
</reference>
<keyword evidence="1" id="KW-0472">Membrane</keyword>
<dbReference type="InterPro" id="IPR006461">
    <property type="entry name" value="PLAC_motif_containing"/>
</dbReference>
<proteinExistence type="predicted"/>
<evidence type="ECO:0000256" key="1">
    <source>
        <dbReference type="SAM" id="Phobius"/>
    </source>
</evidence>
<dbReference type="NCBIfam" id="TIGR01571">
    <property type="entry name" value="A_thal_Cys_rich"/>
    <property type="match status" value="1"/>
</dbReference>
<dbReference type="EnsemblProtists" id="EOD24999">
    <property type="protein sequence ID" value="EOD24999"/>
    <property type="gene ID" value="EMIHUDRAFT_443739"/>
</dbReference>
<evidence type="ECO:0000313" key="4">
    <source>
        <dbReference type="Proteomes" id="UP000013827"/>
    </source>
</evidence>
<dbReference type="AlphaFoldDB" id="A0A0D3JNB4"/>
<feature type="transmembrane region" description="Helical" evidence="1">
    <location>
        <begin position="172"/>
        <end position="196"/>
    </location>
</feature>
<dbReference type="PANTHER" id="PTHR15907">
    <property type="entry name" value="DUF614 FAMILY PROTEIN-RELATED"/>
    <property type="match status" value="1"/>
</dbReference>
<feature type="chain" id="PRO_5044291486" evidence="2">
    <location>
        <begin position="22"/>
        <end position="335"/>
    </location>
</feature>
<name>A0A0D3JNB4_EMIH1</name>